<comment type="caution">
    <text evidence="1">The sequence shown here is derived from an EMBL/GenBank/DDBJ whole genome shotgun (WGS) entry which is preliminary data.</text>
</comment>
<organism evidence="1 2">
    <name type="scientific">Arcticibacter pallidicorallinus</name>
    <dbReference type="NCBI Taxonomy" id="1259464"/>
    <lineage>
        <taxon>Bacteria</taxon>
        <taxon>Pseudomonadati</taxon>
        <taxon>Bacteroidota</taxon>
        <taxon>Sphingobacteriia</taxon>
        <taxon>Sphingobacteriales</taxon>
        <taxon>Sphingobacteriaceae</taxon>
        <taxon>Arcticibacter</taxon>
    </lineage>
</organism>
<accession>A0A2T0TXL8</accession>
<protein>
    <submittedName>
        <fullName evidence="1">Uncharacterized protein</fullName>
    </submittedName>
</protein>
<evidence type="ECO:0000313" key="2">
    <source>
        <dbReference type="Proteomes" id="UP000238034"/>
    </source>
</evidence>
<name>A0A2T0TXL8_9SPHI</name>
<sequence>MDMENELHKQLSQELVNCDNKTIEISSNNIGW</sequence>
<keyword evidence="2" id="KW-1185">Reference proteome</keyword>
<dbReference type="AlphaFoldDB" id="A0A2T0TXL8"/>
<dbReference type="EMBL" id="PVTH01000009">
    <property type="protein sequence ID" value="PRY50399.1"/>
    <property type="molecule type" value="Genomic_DNA"/>
</dbReference>
<gene>
    <name evidence="1" type="ORF">B0I27_109123</name>
</gene>
<reference evidence="1 2" key="1">
    <citation type="submission" date="2018-03" db="EMBL/GenBank/DDBJ databases">
        <title>Genomic Encyclopedia of Type Strains, Phase III (KMG-III): the genomes of soil and plant-associated and newly described type strains.</title>
        <authorList>
            <person name="Whitman W."/>
        </authorList>
    </citation>
    <scope>NUCLEOTIDE SEQUENCE [LARGE SCALE GENOMIC DNA]</scope>
    <source>
        <strain evidence="1 2">CGMCC 1.9313</strain>
    </source>
</reference>
<evidence type="ECO:0000313" key="1">
    <source>
        <dbReference type="EMBL" id="PRY50399.1"/>
    </source>
</evidence>
<dbReference type="Proteomes" id="UP000238034">
    <property type="component" value="Unassembled WGS sequence"/>
</dbReference>
<proteinExistence type="predicted"/>